<dbReference type="GO" id="GO:0016301">
    <property type="term" value="F:kinase activity"/>
    <property type="evidence" value="ECO:0007669"/>
    <property type="project" value="UniProtKB-KW"/>
</dbReference>
<gene>
    <name evidence="3" type="ORF">JCM19237_5305</name>
</gene>
<evidence type="ECO:0000259" key="2">
    <source>
        <dbReference type="Pfam" id="PF17149"/>
    </source>
</evidence>
<evidence type="ECO:0000313" key="3">
    <source>
        <dbReference type="EMBL" id="GAL02412.1"/>
    </source>
</evidence>
<protein>
    <submittedName>
        <fullName evidence="3">Sensor histidine kinase</fullName>
    </submittedName>
</protein>
<dbReference type="AlphaFoldDB" id="A0A090R458"/>
<keyword evidence="1" id="KW-0472">Membrane</keyword>
<dbReference type="Proteomes" id="UP000029227">
    <property type="component" value="Unassembled WGS sequence"/>
</dbReference>
<dbReference type="Pfam" id="PF17149">
    <property type="entry name" value="CHASE5"/>
    <property type="match status" value="1"/>
</dbReference>
<dbReference type="STRING" id="754436.JCM19237_5305"/>
<evidence type="ECO:0000256" key="1">
    <source>
        <dbReference type="SAM" id="Phobius"/>
    </source>
</evidence>
<evidence type="ECO:0000313" key="4">
    <source>
        <dbReference type="Proteomes" id="UP000029227"/>
    </source>
</evidence>
<feature type="transmembrane region" description="Helical" evidence="1">
    <location>
        <begin position="20"/>
        <end position="42"/>
    </location>
</feature>
<keyword evidence="1" id="KW-0812">Transmembrane</keyword>
<dbReference type="eggNOG" id="COG4191">
    <property type="taxonomic scope" value="Bacteria"/>
</dbReference>
<keyword evidence="1" id="KW-1133">Transmembrane helix</keyword>
<keyword evidence="3" id="KW-0418">Kinase</keyword>
<reference evidence="3 4" key="1">
    <citation type="journal article" date="2014" name="Genome Announc.">
        <title>Draft Genome Sequences of Two Vibrionaceae Species, Vibrio ponticus C121 and Photobacterium aphoticum C119, Isolated as Coral Reef Microbiota.</title>
        <authorList>
            <person name="Al-saari N."/>
            <person name="Meirelles P.M."/>
            <person name="Mino S."/>
            <person name="Suda W."/>
            <person name="Oshima K."/>
            <person name="Hattori M."/>
            <person name="Ohkuma M."/>
            <person name="Thompson F.L."/>
            <person name="Gomez-Gil B."/>
            <person name="Sawabe T."/>
            <person name="Sawabe T."/>
        </authorList>
    </citation>
    <scope>NUCLEOTIDE SEQUENCE [LARGE SCALE GENOMIC DNA]</scope>
    <source>
        <strain evidence="3 4">JCM 19237</strain>
    </source>
</reference>
<feature type="domain" description="Periplasmic sensor" evidence="2">
    <location>
        <begin position="43"/>
        <end position="128"/>
    </location>
</feature>
<sequence length="148" mass="16809">MAKVNWQSQNKWNLSVSKQLLVIILIISSVFTILSSSLSLYFDYRSDIADIQALFSQIEDSDLSALSASLWVEDRAQLSIQAQGIMQLPGISYLQITDGEEEIIAFGQQLTDKVAEQAWGLEYATSKKIINWPPYWCSLTYRLFMTIC</sequence>
<comment type="caution">
    <text evidence="3">The sequence shown here is derived from an EMBL/GenBank/DDBJ whole genome shotgun (WGS) entry which is preliminary data.</text>
</comment>
<name>A0A090R458_9GAMM</name>
<proteinExistence type="predicted"/>
<dbReference type="InterPro" id="IPR033414">
    <property type="entry name" value="Sensor_dom"/>
</dbReference>
<accession>A0A090R458</accession>
<dbReference type="EMBL" id="BBMN01000001">
    <property type="protein sequence ID" value="GAL02412.1"/>
    <property type="molecule type" value="Genomic_DNA"/>
</dbReference>
<keyword evidence="3" id="KW-0808">Transferase</keyword>
<organism evidence="3 4">
    <name type="scientific">Photobacterium aphoticum</name>
    <dbReference type="NCBI Taxonomy" id="754436"/>
    <lineage>
        <taxon>Bacteria</taxon>
        <taxon>Pseudomonadati</taxon>
        <taxon>Pseudomonadota</taxon>
        <taxon>Gammaproteobacteria</taxon>
        <taxon>Vibrionales</taxon>
        <taxon>Vibrionaceae</taxon>
        <taxon>Photobacterium</taxon>
    </lineage>
</organism>